<evidence type="ECO:0000256" key="2">
    <source>
        <dbReference type="ARBA" id="ARBA00022980"/>
    </source>
</evidence>
<keyword evidence="5" id="KW-1185">Reference proteome</keyword>
<comment type="similarity">
    <text evidence="1">Belongs to the bacterial ribosomal protein bS21 family.</text>
</comment>
<evidence type="ECO:0008006" key="6">
    <source>
        <dbReference type="Google" id="ProtNLM"/>
    </source>
</evidence>
<keyword evidence="3" id="KW-0687">Ribonucleoprotein</keyword>
<dbReference type="PANTHER" id="PTHR21109">
    <property type="entry name" value="MITOCHONDRIAL 28S RIBOSOMAL PROTEIN S21"/>
    <property type="match status" value="1"/>
</dbReference>
<evidence type="ECO:0000313" key="5">
    <source>
        <dbReference type="Proteomes" id="UP001608902"/>
    </source>
</evidence>
<evidence type="ECO:0000256" key="1">
    <source>
        <dbReference type="ARBA" id="ARBA00006640"/>
    </source>
</evidence>
<gene>
    <name evidence="4" type="ORF">AB6A40_005670</name>
</gene>
<dbReference type="GO" id="GO:0005840">
    <property type="term" value="C:ribosome"/>
    <property type="evidence" value="ECO:0007669"/>
    <property type="project" value="UniProtKB-KW"/>
</dbReference>
<keyword evidence="2" id="KW-0689">Ribosomal protein</keyword>
<organism evidence="4 5">
    <name type="scientific">Gnathostoma spinigerum</name>
    <dbReference type="NCBI Taxonomy" id="75299"/>
    <lineage>
        <taxon>Eukaryota</taxon>
        <taxon>Metazoa</taxon>
        <taxon>Ecdysozoa</taxon>
        <taxon>Nematoda</taxon>
        <taxon>Chromadorea</taxon>
        <taxon>Rhabditida</taxon>
        <taxon>Spirurina</taxon>
        <taxon>Gnathostomatomorpha</taxon>
        <taxon>Gnathostomatoidea</taxon>
        <taxon>Gnathostomatidae</taxon>
        <taxon>Gnathostoma</taxon>
    </lineage>
</organism>
<reference evidence="4 5" key="1">
    <citation type="submission" date="2024-08" db="EMBL/GenBank/DDBJ databases">
        <title>Gnathostoma spinigerum genome.</title>
        <authorList>
            <person name="Gonzalez-Bertolin B."/>
            <person name="Monzon S."/>
            <person name="Zaballos A."/>
            <person name="Jimenez P."/>
            <person name="Dekumyoy P."/>
            <person name="Varona S."/>
            <person name="Cuesta I."/>
            <person name="Sumanam S."/>
            <person name="Adisakwattana P."/>
            <person name="Gasser R.B."/>
            <person name="Hernandez-Gonzalez A."/>
            <person name="Young N.D."/>
            <person name="Perteguer M.J."/>
        </authorList>
    </citation>
    <scope>NUCLEOTIDE SEQUENCE [LARGE SCALE GENOMIC DNA]</scope>
    <source>
        <strain evidence="4">AL3</strain>
        <tissue evidence="4">Liver</tissue>
    </source>
</reference>
<dbReference type="AlphaFoldDB" id="A0ABD6EI90"/>
<sequence length="112" mass="13367">MVRTTWSGTLKQPFAVHLFHGIWHAHPRWTTRTVLVKDNDVDGAFRLLNRLMENEGLLKIIRNTRYYQKPYMQRKAMSMDASRAIFNEDMKRKLEFLSRKNRMDSHPGQMTT</sequence>
<dbReference type="Proteomes" id="UP001608902">
    <property type="component" value="Unassembled WGS sequence"/>
</dbReference>
<dbReference type="GO" id="GO:1990904">
    <property type="term" value="C:ribonucleoprotein complex"/>
    <property type="evidence" value="ECO:0007669"/>
    <property type="project" value="UniProtKB-KW"/>
</dbReference>
<dbReference type="PANTHER" id="PTHR21109:SF0">
    <property type="entry name" value="SMALL RIBOSOMAL SUBUNIT PROTEIN BS21M"/>
    <property type="match status" value="1"/>
</dbReference>
<protein>
    <recommendedName>
        <fullName evidence="6">Ribosomal protein S21</fullName>
    </recommendedName>
</protein>
<proteinExistence type="inferred from homology"/>
<evidence type="ECO:0000256" key="3">
    <source>
        <dbReference type="ARBA" id="ARBA00023274"/>
    </source>
</evidence>
<dbReference type="NCBIfam" id="TIGR00030">
    <property type="entry name" value="S21p"/>
    <property type="match status" value="1"/>
</dbReference>
<dbReference type="EMBL" id="JBGFUD010003702">
    <property type="protein sequence ID" value="MFH4978961.1"/>
    <property type="molecule type" value="Genomic_DNA"/>
</dbReference>
<comment type="caution">
    <text evidence="4">The sequence shown here is derived from an EMBL/GenBank/DDBJ whole genome shotgun (WGS) entry which is preliminary data.</text>
</comment>
<evidence type="ECO:0000313" key="4">
    <source>
        <dbReference type="EMBL" id="MFH4978961.1"/>
    </source>
</evidence>
<accession>A0ABD6EI90</accession>
<dbReference type="Pfam" id="PF01165">
    <property type="entry name" value="Ribosomal_S21"/>
    <property type="match status" value="1"/>
</dbReference>
<name>A0ABD6EI90_9BILA</name>
<dbReference type="InterPro" id="IPR001911">
    <property type="entry name" value="Ribosomal_bS21"/>
</dbReference>